<keyword evidence="2" id="KW-1185">Reference proteome</keyword>
<dbReference type="AlphaFoldDB" id="A0A2K8U3W8"/>
<evidence type="ECO:0000313" key="1">
    <source>
        <dbReference type="EMBL" id="AUB80235.1"/>
    </source>
</evidence>
<dbReference type="Proteomes" id="UP000232638">
    <property type="component" value="Chromosome"/>
</dbReference>
<dbReference type="SUPFAM" id="SSF50118">
    <property type="entry name" value="Cell growth inhibitor/plasmid maintenance toxic component"/>
    <property type="match status" value="1"/>
</dbReference>
<organism evidence="1 2">
    <name type="scientific">Candidatus Thiodictyon syntrophicum</name>
    <dbReference type="NCBI Taxonomy" id="1166950"/>
    <lineage>
        <taxon>Bacteria</taxon>
        <taxon>Pseudomonadati</taxon>
        <taxon>Pseudomonadota</taxon>
        <taxon>Gammaproteobacteria</taxon>
        <taxon>Chromatiales</taxon>
        <taxon>Chromatiaceae</taxon>
        <taxon>Thiodictyon</taxon>
    </lineage>
</organism>
<protein>
    <recommendedName>
        <fullName evidence="3">Growth inhibitor PemK</fullName>
    </recommendedName>
</protein>
<dbReference type="GO" id="GO:0003677">
    <property type="term" value="F:DNA binding"/>
    <property type="evidence" value="ECO:0007669"/>
    <property type="project" value="InterPro"/>
</dbReference>
<evidence type="ECO:0008006" key="3">
    <source>
        <dbReference type="Google" id="ProtNLM"/>
    </source>
</evidence>
<dbReference type="EMBL" id="CP020370">
    <property type="protein sequence ID" value="AUB80235.1"/>
    <property type="molecule type" value="Genomic_DNA"/>
</dbReference>
<dbReference type="InterPro" id="IPR003477">
    <property type="entry name" value="PemK-like"/>
</dbReference>
<name>A0A2K8U3W8_9GAMM</name>
<evidence type="ECO:0000313" key="2">
    <source>
        <dbReference type="Proteomes" id="UP000232638"/>
    </source>
</evidence>
<dbReference type="KEGG" id="tsy:THSYN_04170"/>
<proteinExistence type="predicted"/>
<dbReference type="RefSeq" id="WP_100918041.1">
    <property type="nucleotide sequence ID" value="NZ_CP020370.1"/>
</dbReference>
<accession>A0A2K8U3W8</accession>
<dbReference type="Pfam" id="PF02452">
    <property type="entry name" value="PemK_toxin"/>
    <property type="match status" value="1"/>
</dbReference>
<sequence>MSFDAGQIVLVDWRDALPKEPSKRRAAVVVEDRGLFDDTYPNLILVPLAEDAHLAIADLAVAITPTPDNGCTKPCYALAHHVTTTSKRRITPTPSYVVSRNLAPLKPRRGATYQPRATPWV</sequence>
<reference evidence="1 2" key="1">
    <citation type="submission" date="2017-03" db="EMBL/GenBank/DDBJ databases">
        <title>Complete genome sequence of Candidatus 'Thiodictyon syntrophicum' sp. nov. strain Cad16T, a photolithoautotroph purple sulfur bacterium isolated from an alpine meromictic lake.</title>
        <authorList>
            <person name="Luedin S.M."/>
            <person name="Pothier J.F."/>
            <person name="Danza F."/>
            <person name="Storelli N."/>
            <person name="Wittwer M."/>
            <person name="Tonolla M."/>
        </authorList>
    </citation>
    <scope>NUCLEOTIDE SEQUENCE [LARGE SCALE GENOMIC DNA]</scope>
    <source>
        <strain evidence="1 2">Cad16T</strain>
    </source>
</reference>
<dbReference type="OrthoDB" id="557178at2"/>
<dbReference type="Gene3D" id="2.30.30.110">
    <property type="match status" value="1"/>
</dbReference>
<gene>
    <name evidence="1" type="ORF">THSYN_04170</name>
</gene>
<dbReference type="InterPro" id="IPR011067">
    <property type="entry name" value="Plasmid_toxin/cell-grow_inhib"/>
</dbReference>